<dbReference type="HOGENOM" id="CLU_1289526_0_0_1"/>
<keyword evidence="4" id="KW-0560">Oxidoreductase</keyword>
<dbReference type="Proteomes" id="UP000001067">
    <property type="component" value="Unassembled WGS sequence"/>
</dbReference>
<evidence type="ECO:0000256" key="1">
    <source>
        <dbReference type="ARBA" id="ARBA00001971"/>
    </source>
</evidence>
<keyword evidence="6" id="KW-1133">Transmembrane helix</keyword>
<organism evidence="8">
    <name type="scientific">Pyrenophora teres f. teres (strain 0-1)</name>
    <name type="common">Barley net blotch fungus</name>
    <name type="synonym">Drechslera teres f. teres</name>
    <dbReference type="NCBI Taxonomy" id="861557"/>
    <lineage>
        <taxon>Eukaryota</taxon>
        <taxon>Fungi</taxon>
        <taxon>Dikarya</taxon>
        <taxon>Ascomycota</taxon>
        <taxon>Pezizomycotina</taxon>
        <taxon>Dothideomycetes</taxon>
        <taxon>Pleosporomycetidae</taxon>
        <taxon>Pleosporales</taxon>
        <taxon>Pleosporineae</taxon>
        <taxon>Pleosporaceae</taxon>
        <taxon>Pyrenophora</taxon>
    </lineage>
</organism>
<reference evidence="7 8" key="1">
    <citation type="journal article" date="2010" name="Genome Biol.">
        <title>A first genome assembly of the barley fungal pathogen Pyrenophora teres f. teres.</title>
        <authorList>
            <person name="Ellwood S.R."/>
            <person name="Liu Z."/>
            <person name="Syme R.A."/>
            <person name="Lai Z."/>
            <person name="Hane J.K."/>
            <person name="Keiper F."/>
            <person name="Moffat C.S."/>
            <person name="Oliver R.P."/>
            <person name="Friesen T.L."/>
        </authorList>
    </citation>
    <scope>NUCLEOTIDE SEQUENCE [LARGE SCALE GENOMIC DNA]</scope>
    <source>
        <strain evidence="7 8">0-1</strain>
    </source>
</reference>
<dbReference type="GO" id="GO:0046872">
    <property type="term" value="F:metal ion binding"/>
    <property type="evidence" value="ECO:0007669"/>
    <property type="project" value="UniProtKB-KW"/>
</dbReference>
<keyword evidence="8" id="KW-1185">Reference proteome</keyword>
<dbReference type="PANTHER" id="PTHR46206:SF9">
    <property type="entry name" value="CYTOCHROME P450"/>
    <property type="match status" value="1"/>
</dbReference>
<protein>
    <submittedName>
        <fullName evidence="7">Uncharacterized protein</fullName>
    </submittedName>
</protein>
<evidence type="ECO:0000256" key="2">
    <source>
        <dbReference type="ARBA" id="ARBA00010617"/>
    </source>
</evidence>
<proteinExistence type="inferred from homology"/>
<evidence type="ECO:0000256" key="5">
    <source>
        <dbReference type="ARBA" id="ARBA00023004"/>
    </source>
</evidence>
<dbReference type="AlphaFoldDB" id="E3RJF8"/>
<comment type="similarity">
    <text evidence="2">Belongs to the cytochrome P450 family.</text>
</comment>
<keyword evidence="6" id="KW-0812">Transmembrane</keyword>
<keyword evidence="6" id="KW-0472">Membrane</keyword>
<gene>
    <name evidence="7" type="ORF">PTT_08282</name>
</gene>
<accession>E3RJF8</accession>
<dbReference type="GO" id="GO:0016491">
    <property type="term" value="F:oxidoreductase activity"/>
    <property type="evidence" value="ECO:0007669"/>
    <property type="project" value="UniProtKB-KW"/>
</dbReference>
<evidence type="ECO:0000256" key="6">
    <source>
        <dbReference type="SAM" id="Phobius"/>
    </source>
</evidence>
<dbReference type="OrthoDB" id="1844152at2759"/>
<evidence type="ECO:0000313" key="8">
    <source>
        <dbReference type="Proteomes" id="UP000001067"/>
    </source>
</evidence>
<name>E3RJF8_PYRTT</name>
<dbReference type="KEGG" id="pte:PTT_08282"/>
<sequence>MAVIETRSMKFATVIVGHLKAASYLELSVLALAVIFMISYATSSESSKPVGAPFAPKKWKFAPSAIQKLRFTIQARDVLQEAGGNLQYKDRIYILPRFDRDITIIPFKYLEELRSMPRTVLNATHAQAANLCAQYTHVDFLFHSDLLLRVVNNKLTPNLNMYVNWAQEEMNEAFHSNMPRTDDWIELDIQDKIHEVVSRMVSRVILGKAVSQNK</sequence>
<dbReference type="PANTHER" id="PTHR46206">
    <property type="entry name" value="CYTOCHROME P450"/>
    <property type="match status" value="1"/>
</dbReference>
<dbReference type="EMBL" id="GL533496">
    <property type="protein sequence ID" value="EFQ94124.1"/>
    <property type="molecule type" value="Genomic_DNA"/>
</dbReference>
<evidence type="ECO:0000256" key="4">
    <source>
        <dbReference type="ARBA" id="ARBA00023002"/>
    </source>
</evidence>
<feature type="transmembrane region" description="Helical" evidence="6">
    <location>
        <begin position="21"/>
        <end position="41"/>
    </location>
</feature>
<keyword evidence="5" id="KW-0408">Iron</keyword>
<evidence type="ECO:0000313" key="7">
    <source>
        <dbReference type="EMBL" id="EFQ94124.1"/>
    </source>
</evidence>
<evidence type="ECO:0000256" key="3">
    <source>
        <dbReference type="ARBA" id="ARBA00022723"/>
    </source>
</evidence>
<comment type="cofactor">
    <cofactor evidence="1">
        <name>heme</name>
        <dbReference type="ChEBI" id="CHEBI:30413"/>
    </cofactor>
</comment>
<keyword evidence="3" id="KW-0479">Metal-binding</keyword>